<evidence type="ECO:0008006" key="4">
    <source>
        <dbReference type="Google" id="ProtNLM"/>
    </source>
</evidence>
<comment type="caution">
    <text evidence="2">The sequence shown here is derived from an EMBL/GenBank/DDBJ whole genome shotgun (WGS) entry which is preliminary data.</text>
</comment>
<feature type="region of interest" description="Disordered" evidence="1">
    <location>
        <begin position="29"/>
        <end position="93"/>
    </location>
</feature>
<keyword evidence="3" id="KW-1185">Reference proteome</keyword>
<proteinExistence type="predicted"/>
<dbReference type="RefSeq" id="WP_188524801.1">
    <property type="nucleotide sequence ID" value="NZ_BMDG01000012.1"/>
</dbReference>
<organism evidence="2 3">
    <name type="scientific">Isoptericola cucumis</name>
    <dbReference type="NCBI Taxonomy" id="1776856"/>
    <lineage>
        <taxon>Bacteria</taxon>
        <taxon>Bacillati</taxon>
        <taxon>Actinomycetota</taxon>
        <taxon>Actinomycetes</taxon>
        <taxon>Micrococcales</taxon>
        <taxon>Promicromonosporaceae</taxon>
        <taxon>Isoptericola</taxon>
    </lineage>
</organism>
<accession>A0ABQ2B9B3</accession>
<name>A0ABQ2B9B3_9MICO</name>
<protein>
    <recommendedName>
        <fullName evidence="4">Lipoprotein</fullName>
    </recommendedName>
</protein>
<reference evidence="3" key="1">
    <citation type="journal article" date="2019" name="Int. J. Syst. Evol. Microbiol.">
        <title>The Global Catalogue of Microorganisms (GCM) 10K type strain sequencing project: providing services to taxonomists for standard genome sequencing and annotation.</title>
        <authorList>
            <consortium name="The Broad Institute Genomics Platform"/>
            <consortium name="The Broad Institute Genome Sequencing Center for Infectious Disease"/>
            <person name="Wu L."/>
            <person name="Ma J."/>
        </authorList>
    </citation>
    <scope>NUCLEOTIDE SEQUENCE [LARGE SCALE GENOMIC DNA]</scope>
    <source>
        <strain evidence="3">CCM 8653</strain>
    </source>
</reference>
<dbReference type="Proteomes" id="UP000632535">
    <property type="component" value="Unassembled WGS sequence"/>
</dbReference>
<dbReference type="PROSITE" id="PS51257">
    <property type="entry name" value="PROKAR_LIPOPROTEIN"/>
    <property type="match status" value="1"/>
</dbReference>
<evidence type="ECO:0000313" key="2">
    <source>
        <dbReference type="EMBL" id="GGI10775.1"/>
    </source>
</evidence>
<dbReference type="EMBL" id="BMDG01000012">
    <property type="protein sequence ID" value="GGI10775.1"/>
    <property type="molecule type" value="Genomic_DNA"/>
</dbReference>
<sequence>MRTPAEDPARRRRTGSVVMVTLATVAGLAACGSGGAGDPAAPPAASEDAGGAGPTSEGCAPTGDGPPGGAEPREVADVDGDDENDSAWLTGGDQRRLGITTASGATFSVPLGSASPERAAAVVDRVATEDGTAPVALVDTGRAVRLFSVAGCGLTPTRNQEGVPYTFDKGFTGQGTGVECADEVPTVDGDRDADRLHLAALNAEASDDGSVFTVTRTFVDLSAGATRATDGVEETVVEGAPADDAVVAAAQRTSCGDRVAGEDGPVEPAP</sequence>
<evidence type="ECO:0000313" key="3">
    <source>
        <dbReference type="Proteomes" id="UP000632535"/>
    </source>
</evidence>
<gene>
    <name evidence="2" type="ORF">GCM10007368_32910</name>
</gene>
<evidence type="ECO:0000256" key="1">
    <source>
        <dbReference type="SAM" id="MobiDB-lite"/>
    </source>
</evidence>